<evidence type="ECO:0000313" key="2">
    <source>
        <dbReference type="Proteomes" id="UP000190814"/>
    </source>
</evidence>
<reference evidence="1 2" key="1">
    <citation type="submission" date="2017-02" db="EMBL/GenBank/DDBJ databases">
        <authorList>
            <person name="Peterson S.W."/>
        </authorList>
    </citation>
    <scope>NUCLEOTIDE SEQUENCE [LARGE SCALE GENOMIC DNA]</scope>
    <source>
        <strain evidence="1 2">ATCC 35992</strain>
    </source>
</reference>
<dbReference type="AlphaFoldDB" id="A0A1T4W103"/>
<dbReference type="Proteomes" id="UP000190814">
    <property type="component" value="Unassembled WGS sequence"/>
</dbReference>
<organism evidence="1 2">
    <name type="scientific">Eubacterium uniforme</name>
    <dbReference type="NCBI Taxonomy" id="39495"/>
    <lineage>
        <taxon>Bacteria</taxon>
        <taxon>Bacillati</taxon>
        <taxon>Bacillota</taxon>
        <taxon>Clostridia</taxon>
        <taxon>Eubacteriales</taxon>
        <taxon>Eubacteriaceae</taxon>
        <taxon>Eubacterium</taxon>
    </lineage>
</organism>
<dbReference type="EMBL" id="FUXZ01000014">
    <property type="protein sequence ID" value="SKA70755.1"/>
    <property type="molecule type" value="Genomic_DNA"/>
</dbReference>
<name>A0A1T4W103_9FIRM</name>
<evidence type="ECO:0000313" key="1">
    <source>
        <dbReference type="EMBL" id="SKA70755.1"/>
    </source>
</evidence>
<sequence length="434" mass="50473">MSLKEGKDNLAYKNYKMSDDFKSRMLNNYMEMLNSQNTVDGSSAKEVQNNVQNSVESEVNTMDSNIVSFDELEQRRNINLTKDNKKSYDGFIRVAVASFAIIASVGAVKLGMDAYGNRDKVNKKVAKETERKTSVFGKYEKSDSDDMTITEGVSKESIESMNDEELKKYPKLYPECYDENGKLLDGYEYHTLSFEYEGQKYSKILVGRDFIEMTNEEYVANYKESMLGAEPFNKDGFTYIYYLQGNKFLRTCANLEFSTECYAYKEIEDIKKINGKVMVFTKDRGVYGDRDKDPLPEDEFFMDFNMKTITKYAFIDGEDTEYKYMLDSSSRYDYEKDAEGNSKGILNLYFIDEENTLWVLEDVDDSTLRLKDASITYTYKKGENYKEYELARNVKFDEKKRFASNDIYVEPLEGFSEDNIIKKDKGVKYKGIDY</sequence>
<dbReference type="RefSeq" id="WP_078766933.1">
    <property type="nucleotide sequence ID" value="NZ_FUXZ01000014.1"/>
</dbReference>
<dbReference type="STRING" id="39495.SAMN02745111_02104"/>
<accession>A0A1T4W103</accession>
<protein>
    <submittedName>
        <fullName evidence="1">Uncharacterized protein</fullName>
    </submittedName>
</protein>
<gene>
    <name evidence="1" type="ORF">SAMN02745111_02104</name>
</gene>
<keyword evidence="2" id="KW-1185">Reference proteome</keyword>
<proteinExistence type="predicted"/>